<proteinExistence type="inferred from homology"/>
<evidence type="ECO:0000313" key="2">
    <source>
        <dbReference type="EMBL" id="KIX12880.1"/>
    </source>
</evidence>
<dbReference type="STRING" id="1429043.X474_16440"/>
<dbReference type="HAMAP" id="MF_01503">
    <property type="entry name" value="RemA"/>
    <property type="match status" value="1"/>
</dbReference>
<dbReference type="InterPro" id="IPR007169">
    <property type="entry name" value="RemA-like"/>
</dbReference>
<sequence length="97" mass="10794">MSGKLLNMGFGNSVVARRVLAIVNPASSPMKRLREEARQARRLVDATQGRRTRSIVLTDSGHVILSSVQTETLSLRFEQTNFEDQTFSLVDGEDQDS</sequence>
<dbReference type="EMBL" id="AZAC01000021">
    <property type="protein sequence ID" value="KIX12880.1"/>
    <property type="molecule type" value="Genomic_DNA"/>
</dbReference>
<evidence type="ECO:0000313" key="3">
    <source>
        <dbReference type="Proteomes" id="UP000032233"/>
    </source>
</evidence>
<dbReference type="Pfam" id="PF04025">
    <property type="entry name" value="RemA-like"/>
    <property type="match status" value="1"/>
</dbReference>
<comment type="caution">
    <text evidence="2">The sequence shown here is derived from an EMBL/GenBank/DDBJ whole genome shotgun (WGS) entry which is preliminary data.</text>
</comment>
<reference evidence="2 3" key="1">
    <citation type="submission" date="2013-11" db="EMBL/GenBank/DDBJ databases">
        <title>Metagenomic analysis of a methanogenic consortium involved in long chain n-alkane degradation.</title>
        <authorList>
            <person name="Davidova I.A."/>
            <person name="Callaghan A.V."/>
            <person name="Wawrik B."/>
            <person name="Pruitt S."/>
            <person name="Marks C."/>
            <person name="Duncan K.E."/>
            <person name="Suflita J.M."/>
        </authorList>
    </citation>
    <scope>NUCLEOTIDE SEQUENCE [LARGE SCALE GENOMIC DNA]</scope>
    <source>
        <strain evidence="2 3">SPR</strain>
    </source>
</reference>
<dbReference type="OrthoDB" id="5432174at2"/>
<dbReference type="AlphaFoldDB" id="A0A0D2JTQ5"/>
<dbReference type="InParanoid" id="A0A0D2JTQ5"/>
<organism evidence="2 3">
    <name type="scientific">Dethiosulfatarculus sandiegensis</name>
    <dbReference type="NCBI Taxonomy" id="1429043"/>
    <lineage>
        <taxon>Bacteria</taxon>
        <taxon>Pseudomonadati</taxon>
        <taxon>Thermodesulfobacteriota</taxon>
        <taxon>Desulfarculia</taxon>
        <taxon>Desulfarculales</taxon>
        <taxon>Desulfarculaceae</taxon>
        <taxon>Dethiosulfatarculus</taxon>
    </lineage>
</organism>
<keyword evidence="3" id="KW-1185">Reference proteome</keyword>
<dbReference type="Proteomes" id="UP000032233">
    <property type="component" value="Unassembled WGS sequence"/>
</dbReference>
<gene>
    <name evidence="2" type="ORF">X474_16440</name>
</gene>
<dbReference type="NCBIfam" id="NF003315">
    <property type="entry name" value="PRK04323.1"/>
    <property type="match status" value="1"/>
</dbReference>
<name>A0A0D2JTQ5_9BACT</name>
<dbReference type="PANTHER" id="PTHR38449">
    <property type="entry name" value="REGULATORY PROTEIN TM_1690-RELATED"/>
    <property type="match status" value="1"/>
</dbReference>
<dbReference type="PATRIC" id="fig|1429043.3.peg.3485"/>
<dbReference type="PANTHER" id="PTHR38449:SF1">
    <property type="entry name" value="REGULATORY PROTEIN SSL2874-RELATED"/>
    <property type="match status" value="1"/>
</dbReference>
<protein>
    <recommendedName>
        <fullName evidence="1">Putative regulatory protein X474_16440</fullName>
    </recommendedName>
</protein>
<comment type="similarity">
    <text evidence="1">Belongs to the RemA family.</text>
</comment>
<accession>A0A0D2JTQ5</accession>
<evidence type="ECO:0000256" key="1">
    <source>
        <dbReference type="HAMAP-Rule" id="MF_01503"/>
    </source>
</evidence>